<dbReference type="EMBL" id="GG702437">
    <property type="protein sequence ID" value="KOB89441.1"/>
    <property type="molecule type" value="Genomic_DNA"/>
</dbReference>
<protein>
    <submittedName>
        <fullName evidence="1">Uncharacterized protein</fullName>
    </submittedName>
</protein>
<reference evidence="2" key="1">
    <citation type="submission" date="2006-09" db="EMBL/GenBank/DDBJ databases">
        <title>Annotation of Plasmodium falciparum Dd2.</title>
        <authorList>
            <consortium name="The Broad Institute Genome Sequencing Platform"/>
            <person name="Volkman S.K."/>
            <person name="Neafsey D.E."/>
            <person name="Dash A.P."/>
            <person name="Chitnis C.E."/>
            <person name="Hartl D.L."/>
            <person name="Young S.K."/>
            <person name="Zeng Q."/>
            <person name="Koehrsen M."/>
            <person name="Alvarado L."/>
            <person name="Berlin A."/>
            <person name="Borenstein D."/>
            <person name="Chapman S.B."/>
            <person name="Chen Z."/>
            <person name="Engels R."/>
            <person name="Freedman E."/>
            <person name="Gellesch M."/>
            <person name="Goldberg J."/>
            <person name="Griggs A."/>
            <person name="Gujja S."/>
            <person name="Heilman E.R."/>
            <person name="Heiman D.I."/>
            <person name="Howarth C."/>
            <person name="Jen D."/>
            <person name="Larson L."/>
            <person name="Mehta T."/>
            <person name="Neiman D."/>
            <person name="Park D."/>
            <person name="Pearson M."/>
            <person name="Roberts A."/>
            <person name="Saif S."/>
            <person name="Shea T."/>
            <person name="Shenoy N."/>
            <person name="Sisk P."/>
            <person name="Stolte C."/>
            <person name="Sykes S."/>
            <person name="Walk T."/>
            <person name="White J."/>
            <person name="Yandava C."/>
            <person name="Haas B."/>
            <person name="Henn M.R."/>
            <person name="Nusbaum C."/>
            <person name="Birren B."/>
        </authorList>
    </citation>
    <scope>NUCLEOTIDE SEQUENCE [LARGE SCALE GENOMIC DNA]</scope>
</reference>
<reference evidence="2" key="2">
    <citation type="submission" date="2006-09" db="EMBL/GenBank/DDBJ databases">
        <title>The genome sequence of Plasmodium falciparum Dd2.</title>
        <authorList>
            <consortium name="The Broad Institute Genome Sequencing Platform"/>
            <person name="Birren B."/>
            <person name="Lander E."/>
            <person name="Galagan J."/>
            <person name="Nusbaum C."/>
            <person name="Devon K."/>
            <person name="Henn M."/>
            <person name="Jaffe D."/>
            <person name="Butler J."/>
            <person name="Alvarez P."/>
            <person name="Gnerre S."/>
            <person name="Grabherr M."/>
            <person name="Kleber M."/>
            <person name="Mauceli E."/>
            <person name="Brockman W."/>
            <person name="MacCallum I.A."/>
            <person name="Rounsley S."/>
            <person name="Young S."/>
            <person name="LaButti K."/>
            <person name="Pushparaj V."/>
            <person name="DeCaprio D."/>
            <person name="Crawford M."/>
            <person name="Koehrsen M."/>
            <person name="Engels R."/>
            <person name="Montgomery P."/>
            <person name="Pearson M."/>
            <person name="Howarth C."/>
            <person name="Larson L."/>
            <person name="Luoma S."/>
            <person name="White J."/>
            <person name="Kodira C."/>
            <person name="Zeng Q."/>
            <person name="O'Leary S."/>
            <person name="Yandava C."/>
            <person name="Alvarado L."/>
            <person name="Wirth D."/>
            <person name="Volkman S."/>
            <person name="Hartl D."/>
        </authorList>
    </citation>
    <scope>NUCLEOTIDE SEQUENCE [LARGE SCALE GENOMIC DNA]</scope>
</reference>
<dbReference type="AlphaFoldDB" id="A0A0L7M9E3"/>
<proteinExistence type="predicted"/>
<evidence type="ECO:0000313" key="1">
    <source>
        <dbReference type="EMBL" id="KOB89441.1"/>
    </source>
</evidence>
<organism evidence="1 2">
    <name type="scientific">Plasmodium falciparum (isolate Dd2)</name>
    <dbReference type="NCBI Taxonomy" id="57267"/>
    <lineage>
        <taxon>Eukaryota</taxon>
        <taxon>Sar</taxon>
        <taxon>Alveolata</taxon>
        <taxon>Apicomplexa</taxon>
        <taxon>Aconoidasida</taxon>
        <taxon>Haemosporida</taxon>
        <taxon>Plasmodiidae</taxon>
        <taxon>Plasmodium</taxon>
        <taxon>Plasmodium (Laverania)</taxon>
    </lineage>
</organism>
<accession>A0A0L7M9E3</accession>
<sequence>MIEKKGTSTIKDWGSGNYDQPKNKTIMYMIITPQSQHCLTNNNMPEYLEQDESEDNTAKHTKEEEIIHGNRQFLTETKYYKRGTYSKAGIHKTEGS</sequence>
<name>A0A0L7M9E3_PLAF4</name>
<gene>
    <name evidence="1" type="ORF">PFDG_04990</name>
</gene>
<dbReference type="KEGG" id="pfd:PFDG_04990"/>
<evidence type="ECO:0000313" key="2">
    <source>
        <dbReference type="Proteomes" id="UP000054282"/>
    </source>
</evidence>
<dbReference type="Proteomes" id="UP000054282">
    <property type="component" value="Unassembled WGS sequence"/>
</dbReference>